<dbReference type="eggNOG" id="COG3386">
    <property type="taxonomic scope" value="Bacteria"/>
</dbReference>
<dbReference type="EMBL" id="AP012319">
    <property type="protein sequence ID" value="BAL89155.1"/>
    <property type="molecule type" value="Genomic_DNA"/>
</dbReference>
<gene>
    <name evidence="3" type="ordered locus">AMIS_39350</name>
</gene>
<evidence type="ECO:0000313" key="4">
    <source>
        <dbReference type="Proteomes" id="UP000007882"/>
    </source>
</evidence>
<dbReference type="PANTHER" id="PTHR10009:SF18">
    <property type="entry name" value="PROTEIN YELLOW-LIKE PROTEIN"/>
    <property type="match status" value="1"/>
</dbReference>
<evidence type="ECO:0000313" key="3">
    <source>
        <dbReference type="EMBL" id="BAL89155.1"/>
    </source>
</evidence>
<dbReference type="Gene3D" id="2.120.10.30">
    <property type="entry name" value="TolB, C-terminal domain"/>
    <property type="match status" value="1"/>
</dbReference>
<dbReference type="Proteomes" id="UP000007882">
    <property type="component" value="Chromosome"/>
</dbReference>
<dbReference type="GO" id="GO:0005576">
    <property type="term" value="C:extracellular region"/>
    <property type="evidence" value="ECO:0007669"/>
    <property type="project" value="UniProtKB-SubCell"/>
</dbReference>
<dbReference type="InterPro" id="IPR017996">
    <property type="entry name" value="MRJP/yellow-related"/>
</dbReference>
<name>I0H818_ACTM4</name>
<evidence type="ECO:0008006" key="5">
    <source>
        <dbReference type="Google" id="ProtNLM"/>
    </source>
</evidence>
<dbReference type="AlphaFoldDB" id="I0H818"/>
<keyword evidence="2" id="KW-0964">Secreted</keyword>
<reference evidence="3 4" key="1">
    <citation type="submission" date="2012-02" db="EMBL/GenBank/DDBJ databases">
        <title>Complete genome sequence of Actinoplanes missouriensis 431 (= NBRC 102363).</title>
        <authorList>
            <person name="Ohnishi Y."/>
            <person name="Ishikawa J."/>
            <person name="Sekine M."/>
            <person name="Hosoyama A."/>
            <person name="Harada T."/>
            <person name="Narita H."/>
            <person name="Hata T."/>
            <person name="Konno Y."/>
            <person name="Tutikane K."/>
            <person name="Fujita N."/>
            <person name="Horinouchi S."/>
            <person name="Hayakawa M."/>
        </authorList>
    </citation>
    <scope>NUCLEOTIDE SEQUENCE [LARGE SCALE GENOMIC DNA]</scope>
    <source>
        <strain evidence="4">ATCC 14538 / DSM 43046 / CBS 188.64 / JCM 3121 / NBRC 102363 / NCIMB 12654 / NRRL B-3342 / UNCC 431</strain>
    </source>
</reference>
<dbReference type="InterPro" id="IPR011042">
    <property type="entry name" value="6-blade_b-propeller_TolB-like"/>
</dbReference>
<dbReference type="KEGG" id="ams:AMIS_39350"/>
<comment type="subcellular location">
    <subcellularLocation>
        <location evidence="1">Secreted</location>
    </subcellularLocation>
</comment>
<sequence>MNRPLGAWAAPDYETVAAFDDLMPTGVTADGNGRVFVCFPRWGDDVAFTVAEVVDGTPVPYPSREFNDEHLVSVQSVVVDPRGRLWLLDTGSLAFAPWVENGPKLVEVDLATNTVLRVIRPAAITPTTYLNDVRFDRSGKYAFVTDSQAEGALIVVDLETGESWSRLRGHVSTRAEDGFRAVVQGEVREGYVVGADGIALSADDTRLWYCPLSSRRLYSIPTAALLDRTLSEEQVAAQVTDHGDKGASDGLEMDASGALYATAYEHSAVLRRAADGTWSTVLHAPDALWPDTLALAADGYLYMSVNQLPRTPLFNNGVDDRRPPYRIVRVRVA</sequence>
<accession>I0H818</accession>
<organism evidence="3 4">
    <name type="scientific">Actinoplanes missouriensis (strain ATCC 14538 / DSM 43046 / CBS 188.64 / JCM 3121 / NBRC 102363 / NCIMB 12654 / NRRL B-3342 / UNCC 431)</name>
    <dbReference type="NCBI Taxonomy" id="512565"/>
    <lineage>
        <taxon>Bacteria</taxon>
        <taxon>Bacillati</taxon>
        <taxon>Actinomycetota</taxon>
        <taxon>Actinomycetes</taxon>
        <taxon>Micromonosporales</taxon>
        <taxon>Micromonosporaceae</taxon>
        <taxon>Actinoplanes</taxon>
    </lineage>
</organism>
<dbReference type="STRING" id="512565.AMIS_39350"/>
<proteinExistence type="predicted"/>
<dbReference type="Pfam" id="PF03022">
    <property type="entry name" value="MRJP"/>
    <property type="match status" value="1"/>
</dbReference>
<dbReference type="PANTHER" id="PTHR10009">
    <property type="entry name" value="PROTEIN YELLOW-RELATED"/>
    <property type="match status" value="1"/>
</dbReference>
<keyword evidence="4" id="KW-1185">Reference proteome</keyword>
<evidence type="ECO:0000256" key="2">
    <source>
        <dbReference type="ARBA" id="ARBA00022525"/>
    </source>
</evidence>
<dbReference type="RefSeq" id="WP_014444049.1">
    <property type="nucleotide sequence ID" value="NC_017093.1"/>
</dbReference>
<dbReference type="SUPFAM" id="SSF63829">
    <property type="entry name" value="Calcium-dependent phosphotriesterase"/>
    <property type="match status" value="1"/>
</dbReference>
<evidence type="ECO:0000256" key="1">
    <source>
        <dbReference type="ARBA" id="ARBA00004613"/>
    </source>
</evidence>
<dbReference type="HOGENOM" id="CLU_031076_0_3_11"/>
<protein>
    <recommendedName>
        <fullName evidence="5">Gluconolaconase</fullName>
    </recommendedName>
</protein>
<dbReference type="PATRIC" id="fig|512565.3.peg.3922"/>